<comment type="caution">
    <text evidence="2">The sequence shown here is derived from an EMBL/GenBank/DDBJ whole genome shotgun (WGS) entry which is preliminary data.</text>
</comment>
<evidence type="ECO:0000256" key="1">
    <source>
        <dbReference type="SAM" id="Phobius"/>
    </source>
</evidence>
<dbReference type="RefSeq" id="WP_144747879.1">
    <property type="nucleotide sequence ID" value="NZ_VMNW02000012.1"/>
</dbReference>
<gene>
    <name evidence="2" type="ORF">FPZ12_011045</name>
</gene>
<feature type="transmembrane region" description="Helical" evidence="1">
    <location>
        <begin position="151"/>
        <end position="178"/>
    </location>
</feature>
<feature type="transmembrane region" description="Helical" evidence="1">
    <location>
        <begin position="199"/>
        <end position="219"/>
    </location>
</feature>
<feature type="transmembrane region" description="Helical" evidence="1">
    <location>
        <begin position="42"/>
        <end position="62"/>
    </location>
</feature>
<dbReference type="Pfam" id="PF11139">
    <property type="entry name" value="SfLAP"/>
    <property type="match status" value="1"/>
</dbReference>
<keyword evidence="3" id="KW-1185">Reference proteome</keyword>
<dbReference type="AlphaFoldDB" id="A0A5N0V8A6"/>
<dbReference type="EMBL" id="VMNW02000012">
    <property type="protein sequence ID" value="KAA9162587.1"/>
    <property type="molecule type" value="Genomic_DNA"/>
</dbReference>
<organism evidence="2 3">
    <name type="scientific">Amycolatopsis acidicola</name>
    <dbReference type="NCBI Taxonomy" id="2596893"/>
    <lineage>
        <taxon>Bacteria</taxon>
        <taxon>Bacillati</taxon>
        <taxon>Actinomycetota</taxon>
        <taxon>Actinomycetes</taxon>
        <taxon>Pseudonocardiales</taxon>
        <taxon>Pseudonocardiaceae</taxon>
        <taxon>Amycolatopsis</taxon>
    </lineage>
</organism>
<feature type="transmembrane region" description="Helical" evidence="1">
    <location>
        <begin position="12"/>
        <end position="30"/>
    </location>
</feature>
<reference evidence="2" key="1">
    <citation type="submission" date="2019-09" db="EMBL/GenBank/DDBJ databases">
        <authorList>
            <person name="Teo W.F.A."/>
            <person name="Duangmal K."/>
        </authorList>
    </citation>
    <scope>NUCLEOTIDE SEQUENCE [LARGE SCALE GENOMIC DNA]</scope>
    <source>
        <strain evidence="2">K81G1</strain>
    </source>
</reference>
<evidence type="ECO:0000313" key="3">
    <source>
        <dbReference type="Proteomes" id="UP000319769"/>
    </source>
</evidence>
<sequence>MGDVLGDLLPLALGVAISPVPVIAVILMLLAPKAGATSAGFLGGWVAGIVVATVVFLVLAEVAGLGDGGGPSTAASWIKLVLGLVIVLLGAKQWRGRPREGEEATLPKWMAAIDTFTAMKATGLGFLLSAVNPKNLAMTVAAGVTLGALPAGQAAIGTAVFTVLAASTVAAPVVAYALAAESMAKVLDRLRTRLVQDNAVITAVLLVTIGVMLAGKGIGGVT</sequence>
<dbReference type="InterPro" id="IPR021315">
    <property type="entry name" value="Gap/Sap"/>
</dbReference>
<dbReference type="OrthoDB" id="4753036at2"/>
<protein>
    <submittedName>
        <fullName evidence="2">GAP family protein</fullName>
    </submittedName>
</protein>
<dbReference type="Proteomes" id="UP000319769">
    <property type="component" value="Unassembled WGS sequence"/>
</dbReference>
<proteinExistence type="predicted"/>
<keyword evidence="1" id="KW-1133">Transmembrane helix</keyword>
<keyword evidence="1" id="KW-0812">Transmembrane</keyword>
<feature type="transmembrane region" description="Helical" evidence="1">
    <location>
        <begin position="74"/>
        <end position="91"/>
    </location>
</feature>
<name>A0A5N0V8A6_9PSEU</name>
<accession>A0A5N0V8A6</accession>
<evidence type="ECO:0000313" key="2">
    <source>
        <dbReference type="EMBL" id="KAA9162587.1"/>
    </source>
</evidence>
<keyword evidence="1" id="KW-0472">Membrane</keyword>